<evidence type="ECO:0000313" key="3">
    <source>
        <dbReference type="Proteomes" id="UP000067625"/>
    </source>
</evidence>
<proteinExistence type="predicted"/>
<keyword evidence="1" id="KW-0812">Transmembrane</keyword>
<dbReference type="RefSeq" id="WP_053603072.1">
    <property type="nucleotide sequence ID" value="NZ_CP012600.1"/>
</dbReference>
<evidence type="ECO:0000313" key="2">
    <source>
        <dbReference type="EMBL" id="ALC81316.1"/>
    </source>
</evidence>
<dbReference type="PATRIC" id="fig|1441095.3.peg.1480"/>
<reference evidence="3" key="1">
    <citation type="submission" date="2015-08" db="EMBL/GenBank/DDBJ databases">
        <title>Genome sequencing project for genomic taxonomy and phylogenomics of Bacillus-like bacteria.</title>
        <authorList>
            <person name="Liu B."/>
            <person name="Wang J."/>
            <person name="Zhu Y."/>
            <person name="Liu G."/>
            <person name="Chen Q."/>
            <person name="Chen Z."/>
            <person name="Lan J."/>
            <person name="Che J."/>
            <person name="Ge C."/>
            <person name="Shi H."/>
            <person name="Pan Z."/>
            <person name="Liu X."/>
        </authorList>
    </citation>
    <scope>NUCLEOTIDE SEQUENCE [LARGE SCALE GENOMIC DNA]</scope>
    <source>
        <strain evidence="3">FJAT-4402</strain>
    </source>
</reference>
<dbReference type="STRING" id="1441095.AM592_06695"/>
<keyword evidence="1" id="KW-1133">Transmembrane helix</keyword>
<evidence type="ECO:0000256" key="1">
    <source>
        <dbReference type="SAM" id="Phobius"/>
    </source>
</evidence>
<feature type="transmembrane region" description="Helical" evidence="1">
    <location>
        <begin position="21"/>
        <end position="42"/>
    </location>
</feature>
<gene>
    <name evidence="2" type="ORF">AM592_06695</name>
</gene>
<dbReference type="Proteomes" id="UP000067625">
    <property type="component" value="Chromosome"/>
</dbReference>
<keyword evidence="1" id="KW-0472">Membrane</keyword>
<dbReference type="AlphaFoldDB" id="A0A0M3R9F2"/>
<dbReference type="EMBL" id="CP012600">
    <property type="protein sequence ID" value="ALC81316.1"/>
    <property type="molecule type" value="Genomic_DNA"/>
</dbReference>
<name>A0A0M3R9F2_9BACI</name>
<organism evidence="2 3">
    <name type="scientific">Bacillus gobiensis</name>
    <dbReference type="NCBI Taxonomy" id="1441095"/>
    <lineage>
        <taxon>Bacteria</taxon>
        <taxon>Bacillati</taxon>
        <taxon>Bacillota</taxon>
        <taxon>Bacilli</taxon>
        <taxon>Bacillales</taxon>
        <taxon>Bacillaceae</taxon>
        <taxon>Bacillus</taxon>
    </lineage>
</organism>
<keyword evidence="3" id="KW-1185">Reference proteome</keyword>
<sequence>MYPHFIYNQRSGPAGFPFRSPFLFGAPFLGGLIGGFLGGAIFNYPRPYFYPPVPYGPVPYGGGYPGPYGGSGFPGPYPGQGPQQY</sequence>
<protein>
    <submittedName>
        <fullName evidence="2">Uncharacterized protein</fullName>
    </submittedName>
</protein>
<reference evidence="2 3" key="2">
    <citation type="journal article" date="2016" name="Int. J. Syst. Evol. Microbiol.">
        <title>Bacillus gobiensis sp. nov., isolated from a soil sample.</title>
        <authorList>
            <person name="Liu B."/>
            <person name="Liu G.H."/>
            <person name="Cetin S."/>
            <person name="Schumann P."/>
            <person name="Pan Z.Z."/>
            <person name="Chen Q.Q."/>
        </authorList>
    </citation>
    <scope>NUCLEOTIDE SEQUENCE [LARGE SCALE GENOMIC DNA]</scope>
    <source>
        <strain evidence="2 3">FJAT-4402</strain>
    </source>
</reference>
<accession>A0A0M3R9F2</accession>